<feature type="region of interest" description="Disordered" evidence="1">
    <location>
        <begin position="54"/>
        <end position="83"/>
    </location>
</feature>
<keyword evidence="2" id="KW-0812">Transmembrane</keyword>
<organism evidence="3 4">
    <name type="scientific">Botryotinia convoluta</name>
    <dbReference type="NCBI Taxonomy" id="54673"/>
    <lineage>
        <taxon>Eukaryota</taxon>
        <taxon>Fungi</taxon>
        <taxon>Dikarya</taxon>
        <taxon>Ascomycota</taxon>
        <taxon>Pezizomycotina</taxon>
        <taxon>Leotiomycetes</taxon>
        <taxon>Helotiales</taxon>
        <taxon>Sclerotiniaceae</taxon>
        <taxon>Botryotinia</taxon>
    </lineage>
</organism>
<keyword evidence="4" id="KW-1185">Reference proteome</keyword>
<evidence type="ECO:0000256" key="2">
    <source>
        <dbReference type="SAM" id="Phobius"/>
    </source>
</evidence>
<sequence>MTRWRSIHKPDFLEFKIMVLDSILALVLEIPGLLFQMGTMGAYGTGILDRHSKGPPPLDVSVEDERASQSDLQRANPRTKLLI</sequence>
<accession>A0A4Z1HBS0</accession>
<dbReference type="EMBL" id="PQXN01000319">
    <property type="protein sequence ID" value="TGO46516.1"/>
    <property type="molecule type" value="Genomic_DNA"/>
</dbReference>
<evidence type="ECO:0000313" key="3">
    <source>
        <dbReference type="EMBL" id="TGO46516.1"/>
    </source>
</evidence>
<dbReference type="Proteomes" id="UP000297527">
    <property type="component" value="Unassembled WGS sequence"/>
</dbReference>
<evidence type="ECO:0000313" key="4">
    <source>
        <dbReference type="Proteomes" id="UP000297527"/>
    </source>
</evidence>
<protein>
    <submittedName>
        <fullName evidence="3">Uncharacterized protein</fullName>
    </submittedName>
</protein>
<keyword evidence="2" id="KW-0472">Membrane</keyword>
<gene>
    <name evidence="3" type="ORF">BCON_0320g00040</name>
</gene>
<keyword evidence="2" id="KW-1133">Transmembrane helix</keyword>
<proteinExistence type="predicted"/>
<evidence type="ECO:0000256" key="1">
    <source>
        <dbReference type="SAM" id="MobiDB-lite"/>
    </source>
</evidence>
<comment type="caution">
    <text evidence="3">The sequence shown here is derived from an EMBL/GenBank/DDBJ whole genome shotgun (WGS) entry which is preliminary data.</text>
</comment>
<reference evidence="3 4" key="1">
    <citation type="submission" date="2017-12" db="EMBL/GenBank/DDBJ databases">
        <title>Comparative genomics of Botrytis spp.</title>
        <authorList>
            <person name="Valero-Jimenez C.A."/>
            <person name="Tapia P."/>
            <person name="Veloso J."/>
            <person name="Silva-Moreno E."/>
            <person name="Staats M."/>
            <person name="Valdes J.H."/>
            <person name="Van Kan J.A.L."/>
        </authorList>
    </citation>
    <scope>NUCLEOTIDE SEQUENCE [LARGE SCALE GENOMIC DNA]</scope>
    <source>
        <strain evidence="3 4">MUCL11595</strain>
    </source>
</reference>
<name>A0A4Z1HBS0_9HELO</name>
<feature type="transmembrane region" description="Helical" evidence="2">
    <location>
        <begin position="12"/>
        <end position="35"/>
    </location>
</feature>
<dbReference type="AlphaFoldDB" id="A0A4Z1HBS0"/>